<dbReference type="AlphaFoldDB" id="A0A2Z3JBZ0"/>
<dbReference type="OrthoDB" id="333278at2"/>
<evidence type="ECO:0000259" key="6">
    <source>
        <dbReference type="SMART" id="SM00849"/>
    </source>
</evidence>
<gene>
    <name evidence="7" type="ORF">DKM44_04325</name>
</gene>
<dbReference type="InterPro" id="IPR051013">
    <property type="entry name" value="MBL_superfamily_lactonases"/>
</dbReference>
<keyword evidence="5" id="KW-0862">Zinc</keyword>
<keyword evidence="8" id="KW-1185">Reference proteome</keyword>
<keyword evidence="3" id="KW-0479">Metal-binding</keyword>
<dbReference type="KEGG" id="dez:DKM44_04325"/>
<keyword evidence="4 7" id="KW-0378">Hydrolase</keyword>
<dbReference type="GO" id="GO:0046872">
    <property type="term" value="F:metal ion binding"/>
    <property type="evidence" value="ECO:0007669"/>
    <property type="project" value="UniProtKB-KW"/>
</dbReference>
<comment type="similarity">
    <text evidence="2">Belongs to the metallo-beta-lactamase superfamily.</text>
</comment>
<dbReference type="PANTHER" id="PTHR42978:SF2">
    <property type="entry name" value="102 KBASES UNSTABLE REGION: FROM 1 TO 119443"/>
    <property type="match status" value="1"/>
</dbReference>
<dbReference type="RefSeq" id="WP_109825722.1">
    <property type="nucleotide sequence ID" value="NZ_CP029494.1"/>
</dbReference>
<evidence type="ECO:0000256" key="1">
    <source>
        <dbReference type="ARBA" id="ARBA00001947"/>
    </source>
</evidence>
<dbReference type="SMART" id="SM00849">
    <property type="entry name" value="Lactamase_B"/>
    <property type="match status" value="1"/>
</dbReference>
<organism evidence="7 8">
    <name type="scientific">Deinococcus irradiatisoli</name>
    <dbReference type="NCBI Taxonomy" id="2202254"/>
    <lineage>
        <taxon>Bacteria</taxon>
        <taxon>Thermotogati</taxon>
        <taxon>Deinococcota</taxon>
        <taxon>Deinococci</taxon>
        <taxon>Deinococcales</taxon>
        <taxon>Deinococcaceae</taxon>
        <taxon>Deinococcus</taxon>
    </lineage>
</organism>
<dbReference type="InterPro" id="IPR001279">
    <property type="entry name" value="Metallo-B-lactamas"/>
</dbReference>
<proteinExistence type="inferred from homology"/>
<dbReference type="PANTHER" id="PTHR42978">
    <property type="entry name" value="QUORUM-QUENCHING LACTONASE YTNP-RELATED-RELATED"/>
    <property type="match status" value="1"/>
</dbReference>
<evidence type="ECO:0000256" key="4">
    <source>
        <dbReference type="ARBA" id="ARBA00022801"/>
    </source>
</evidence>
<dbReference type="EMBL" id="CP029494">
    <property type="protein sequence ID" value="AWN22552.1"/>
    <property type="molecule type" value="Genomic_DNA"/>
</dbReference>
<feature type="domain" description="Metallo-beta-lactamase" evidence="6">
    <location>
        <begin position="34"/>
        <end position="273"/>
    </location>
</feature>
<name>A0A2Z3JBZ0_9DEIO</name>
<reference evidence="7 8" key="1">
    <citation type="submission" date="2018-05" db="EMBL/GenBank/DDBJ databases">
        <title>Complete Genome Sequence of Deinococcus sp. strain 17bor-2.</title>
        <authorList>
            <person name="Srinivasan S."/>
        </authorList>
    </citation>
    <scope>NUCLEOTIDE SEQUENCE [LARGE SCALE GENOMIC DNA]</scope>
    <source>
        <strain evidence="7 8">17bor-2</strain>
    </source>
</reference>
<evidence type="ECO:0000256" key="5">
    <source>
        <dbReference type="ARBA" id="ARBA00022833"/>
    </source>
</evidence>
<sequence length="281" mass="30633">MSAVRVVALSAGECLNLEALTRRGAPWRPHAYPAGFALLLHPRHGPVLFDTGYTSRVLASMRRWPGWLYGLVTPVRFTPHQSAAAQLVRRGFTPGDVRHLIVSHLHADHVGALRDFPAATFHLDASGWAALRGLRGMRAVRRAYLPELLPPDFEGRCQPLQYETAPPGLAPFDQVADVFGDGLVYALPVPGHAPGMIALVVRTSPGADLNGAGQGLTLLASDVAWNVDALRQGGEVHSLARLAFWNATQERLSRQWVRQWLAAHPQARVIVSHDEPEAAHV</sequence>
<evidence type="ECO:0000313" key="7">
    <source>
        <dbReference type="EMBL" id="AWN22552.1"/>
    </source>
</evidence>
<protein>
    <submittedName>
        <fullName evidence="7">MBL fold metallo-hydrolase</fullName>
    </submittedName>
</protein>
<dbReference type="SUPFAM" id="SSF56281">
    <property type="entry name" value="Metallo-hydrolase/oxidoreductase"/>
    <property type="match status" value="1"/>
</dbReference>
<accession>A0A2Z3JBZ0</accession>
<comment type="cofactor">
    <cofactor evidence="1">
        <name>Zn(2+)</name>
        <dbReference type="ChEBI" id="CHEBI:29105"/>
    </cofactor>
</comment>
<dbReference type="Pfam" id="PF00753">
    <property type="entry name" value="Lactamase_B"/>
    <property type="match status" value="1"/>
</dbReference>
<evidence type="ECO:0000313" key="8">
    <source>
        <dbReference type="Proteomes" id="UP000245368"/>
    </source>
</evidence>
<dbReference type="Gene3D" id="3.60.15.10">
    <property type="entry name" value="Ribonuclease Z/Hydroxyacylglutathione hydrolase-like"/>
    <property type="match status" value="1"/>
</dbReference>
<dbReference type="InterPro" id="IPR036866">
    <property type="entry name" value="RibonucZ/Hydroxyglut_hydro"/>
</dbReference>
<dbReference type="CDD" id="cd07730">
    <property type="entry name" value="metallo-hydrolase-like_MBL-fold"/>
    <property type="match status" value="1"/>
</dbReference>
<dbReference type="Proteomes" id="UP000245368">
    <property type="component" value="Chromosome"/>
</dbReference>
<evidence type="ECO:0000256" key="3">
    <source>
        <dbReference type="ARBA" id="ARBA00022723"/>
    </source>
</evidence>
<dbReference type="GO" id="GO:0016787">
    <property type="term" value="F:hydrolase activity"/>
    <property type="evidence" value="ECO:0007669"/>
    <property type="project" value="UniProtKB-KW"/>
</dbReference>
<evidence type="ECO:0000256" key="2">
    <source>
        <dbReference type="ARBA" id="ARBA00007749"/>
    </source>
</evidence>